<keyword evidence="1" id="KW-1133">Transmembrane helix</keyword>
<accession>A0ABS1HPV6</accession>
<proteinExistence type="predicted"/>
<feature type="transmembrane region" description="Helical" evidence="1">
    <location>
        <begin position="58"/>
        <end position="80"/>
    </location>
</feature>
<comment type="caution">
    <text evidence="3">The sequence shown here is derived from an EMBL/GenBank/DDBJ whole genome shotgun (WGS) entry which is preliminary data.</text>
</comment>
<feature type="transmembrane region" description="Helical" evidence="1">
    <location>
        <begin position="138"/>
        <end position="156"/>
    </location>
</feature>
<dbReference type="Pfam" id="PF01569">
    <property type="entry name" value="PAP2"/>
    <property type="match status" value="1"/>
</dbReference>
<sequence>MGLLQSLIELDTELLFFLNSFHNGFWDNFFWMFTSKEVWLPLYLTLAYVIFKNHGLKGLVTILSIGLLIVLCDQISTNVFKQGFERLRPSRDEDLQFLVHLINGKRGGMYGFVSSHSTNSFGLAIFTSLLFRNRTYSIFIFSWAAINAYSRVYMGVHYPGDIIGGMLLGLILGRIVYGIYLRVLPRFVVISHHNKRLLKSGISDSFGNDSRLVFFSIILMTGTLLMAAKVMLKITG</sequence>
<feature type="transmembrane region" description="Helical" evidence="1">
    <location>
        <begin position="162"/>
        <end position="181"/>
    </location>
</feature>
<dbReference type="SMART" id="SM00014">
    <property type="entry name" value="acidPPc"/>
    <property type="match status" value="1"/>
</dbReference>
<feature type="transmembrane region" description="Helical" evidence="1">
    <location>
        <begin position="109"/>
        <end position="131"/>
    </location>
</feature>
<name>A0ABS1HPV6_9BACT</name>
<keyword evidence="1" id="KW-0812">Transmembrane</keyword>
<feature type="domain" description="Phosphatidic acid phosphatase type 2/haloperoxidase" evidence="2">
    <location>
        <begin position="62"/>
        <end position="177"/>
    </location>
</feature>
<dbReference type="RefSeq" id="WP_200466925.1">
    <property type="nucleotide sequence ID" value="NZ_JAENRR010000086.1"/>
</dbReference>
<dbReference type="Proteomes" id="UP000605676">
    <property type="component" value="Unassembled WGS sequence"/>
</dbReference>
<dbReference type="SUPFAM" id="SSF48317">
    <property type="entry name" value="Acid phosphatase/Vanadium-dependent haloperoxidase"/>
    <property type="match status" value="1"/>
</dbReference>
<organism evidence="3 4">
    <name type="scientific">Carboxylicivirga marina</name>
    <dbReference type="NCBI Taxonomy" id="2800988"/>
    <lineage>
        <taxon>Bacteria</taxon>
        <taxon>Pseudomonadati</taxon>
        <taxon>Bacteroidota</taxon>
        <taxon>Bacteroidia</taxon>
        <taxon>Marinilabiliales</taxon>
        <taxon>Marinilabiliaceae</taxon>
        <taxon>Carboxylicivirga</taxon>
    </lineage>
</organism>
<reference evidence="3 4" key="1">
    <citation type="submission" date="2021-01" db="EMBL/GenBank/DDBJ databases">
        <title>Carboxyliciviraga sp.nov., isolated from coastal sediments.</title>
        <authorList>
            <person name="Lu D."/>
            <person name="Zhang T."/>
        </authorList>
    </citation>
    <scope>NUCLEOTIDE SEQUENCE [LARGE SCALE GENOMIC DNA]</scope>
    <source>
        <strain evidence="3 4">N1Y132</strain>
    </source>
</reference>
<keyword evidence="1" id="KW-0472">Membrane</keyword>
<dbReference type="PANTHER" id="PTHR14969:SF13">
    <property type="entry name" value="AT30094P"/>
    <property type="match status" value="1"/>
</dbReference>
<evidence type="ECO:0000313" key="4">
    <source>
        <dbReference type="Proteomes" id="UP000605676"/>
    </source>
</evidence>
<dbReference type="InterPro" id="IPR036938">
    <property type="entry name" value="PAP2/HPO_sf"/>
</dbReference>
<evidence type="ECO:0000259" key="2">
    <source>
        <dbReference type="SMART" id="SM00014"/>
    </source>
</evidence>
<evidence type="ECO:0000313" key="3">
    <source>
        <dbReference type="EMBL" id="MBK3519707.1"/>
    </source>
</evidence>
<dbReference type="InterPro" id="IPR000326">
    <property type="entry name" value="PAP2/HPO"/>
</dbReference>
<protein>
    <submittedName>
        <fullName evidence="3">Phosphatase PAP2 family protein</fullName>
    </submittedName>
</protein>
<gene>
    <name evidence="3" type="ORF">JIV24_20370</name>
</gene>
<keyword evidence="4" id="KW-1185">Reference proteome</keyword>
<feature type="transmembrane region" description="Helical" evidence="1">
    <location>
        <begin position="29"/>
        <end position="51"/>
    </location>
</feature>
<feature type="transmembrane region" description="Helical" evidence="1">
    <location>
        <begin position="212"/>
        <end position="232"/>
    </location>
</feature>
<evidence type="ECO:0000256" key="1">
    <source>
        <dbReference type="SAM" id="Phobius"/>
    </source>
</evidence>
<dbReference type="Gene3D" id="1.20.144.10">
    <property type="entry name" value="Phosphatidic acid phosphatase type 2/haloperoxidase"/>
    <property type="match status" value="1"/>
</dbReference>
<dbReference type="EMBL" id="JAENRR010000086">
    <property type="protein sequence ID" value="MBK3519707.1"/>
    <property type="molecule type" value="Genomic_DNA"/>
</dbReference>
<dbReference type="PANTHER" id="PTHR14969">
    <property type="entry name" value="SPHINGOSINE-1-PHOSPHATE PHOSPHOHYDROLASE"/>
    <property type="match status" value="1"/>
</dbReference>